<sequence>MGKAPGGETPAEAARFSRAFTREEAERLLASAGIPFLRVELTYVAGWRDGLRRHSWAQAVAARVPATVMSRPDAGREKRLPGETVVHFFFKPTRRGWALVAWAEEVSARKVLPRAGNPDSTKLQNFKTFGGEW</sequence>
<dbReference type="EMBL" id="QSLN01000018">
    <property type="protein sequence ID" value="RDV81689.1"/>
    <property type="molecule type" value="Genomic_DNA"/>
</dbReference>
<dbReference type="AlphaFoldDB" id="A0A3D8P3U3"/>
<evidence type="ECO:0000313" key="2">
    <source>
        <dbReference type="Proteomes" id="UP000256329"/>
    </source>
</evidence>
<accession>A0A3D8P3U3</accession>
<comment type="caution">
    <text evidence="1">The sequence shown here is derived from an EMBL/GenBank/DDBJ whole genome shotgun (WGS) entry which is preliminary data.</text>
</comment>
<keyword evidence="2" id="KW-1185">Reference proteome</keyword>
<organism evidence="1 2">
    <name type="scientific">Ammonifex thiophilus</name>
    <dbReference type="NCBI Taxonomy" id="444093"/>
    <lineage>
        <taxon>Bacteria</taxon>
        <taxon>Bacillati</taxon>
        <taxon>Bacillota</taxon>
        <taxon>Clostridia</taxon>
        <taxon>Thermoanaerobacterales</taxon>
        <taxon>Thermoanaerobacteraceae</taxon>
        <taxon>Ammonifex</taxon>
    </lineage>
</organism>
<dbReference type="Proteomes" id="UP000256329">
    <property type="component" value="Unassembled WGS sequence"/>
</dbReference>
<proteinExistence type="predicted"/>
<reference evidence="1 2" key="1">
    <citation type="submission" date="2018-08" db="EMBL/GenBank/DDBJ databases">
        <title>Form III RuBisCO-mediated autotrophy in Thermodesulfobium bacteria.</title>
        <authorList>
            <person name="Toshchakov S.V."/>
            <person name="Kublanov I.V."/>
            <person name="Frolov E."/>
            <person name="Bonch-Osmolovskaya E.A."/>
            <person name="Tourova T.P."/>
            <person name="Chernych N.A."/>
            <person name="Lebedinsky A.V."/>
        </authorList>
    </citation>
    <scope>NUCLEOTIDE SEQUENCE [LARGE SCALE GENOMIC DNA]</scope>
    <source>
        <strain evidence="1 2">SR</strain>
    </source>
</reference>
<name>A0A3D8P3U3_9THEO</name>
<gene>
    <name evidence="1" type="ORF">DXX99_09235</name>
</gene>
<evidence type="ECO:0000313" key="1">
    <source>
        <dbReference type="EMBL" id="RDV81689.1"/>
    </source>
</evidence>
<protein>
    <submittedName>
        <fullName evidence="1">Uncharacterized protein</fullName>
    </submittedName>
</protein>